<keyword evidence="4" id="KW-0732">Signal</keyword>
<dbReference type="SMART" id="SM00369">
    <property type="entry name" value="LRR_TYP"/>
    <property type="match status" value="7"/>
</dbReference>
<feature type="signal peptide" evidence="4">
    <location>
        <begin position="1"/>
        <end position="20"/>
    </location>
</feature>
<dbReference type="Proteomes" id="UP000663879">
    <property type="component" value="Unassembled WGS sequence"/>
</dbReference>
<keyword evidence="7" id="KW-1185">Reference proteome</keyword>
<dbReference type="Pfam" id="PF13855">
    <property type="entry name" value="LRR_8"/>
    <property type="match status" value="2"/>
</dbReference>
<dbReference type="InterPro" id="IPR001611">
    <property type="entry name" value="Leu-rich_rpt"/>
</dbReference>
<accession>A0A814BKQ0</accession>
<evidence type="ECO:0000313" key="7">
    <source>
        <dbReference type="Proteomes" id="UP000663879"/>
    </source>
</evidence>
<dbReference type="InterPro" id="IPR032675">
    <property type="entry name" value="LRR_dom_sf"/>
</dbReference>
<dbReference type="CDD" id="cd02947">
    <property type="entry name" value="TRX_family"/>
    <property type="match status" value="1"/>
</dbReference>
<dbReference type="SMART" id="SM00365">
    <property type="entry name" value="LRR_SD22"/>
    <property type="match status" value="9"/>
</dbReference>
<dbReference type="AlphaFoldDB" id="A0A814BKQ0"/>
<evidence type="ECO:0000256" key="2">
    <source>
        <dbReference type="ARBA" id="ARBA00022737"/>
    </source>
</evidence>
<dbReference type="EMBL" id="CAJNOC010002406">
    <property type="protein sequence ID" value="CAF0931097.1"/>
    <property type="molecule type" value="Genomic_DNA"/>
</dbReference>
<comment type="caution">
    <text evidence="6">The sequence shown here is derived from an EMBL/GenBank/DDBJ whole genome shotgun (WGS) entry which is preliminary data.</text>
</comment>
<dbReference type="OrthoDB" id="1055097at2759"/>
<dbReference type="SUPFAM" id="SSF52833">
    <property type="entry name" value="Thioredoxin-like"/>
    <property type="match status" value="1"/>
</dbReference>
<dbReference type="Gene3D" id="3.80.10.10">
    <property type="entry name" value="Ribonuclease Inhibitor"/>
    <property type="match status" value="2"/>
</dbReference>
<proteinExistence type="predicted"/>
<sequence length="1001" mass="117200">MLSYCLIIFLVSFKIKYSLSDNRCPFPRCKTIYKYIDYPSCNVLCPNINLNNQGQSKIKAIDILELYKVSSFSDDIFSDLEIQSLTFYYNITKNIAANTFRKVSLINRFYLEKLDINQFFYLNENFVHLKSRISLFYVKNCFNFNENNFKKILESINSMEINQLFLNSLDFSPSEIDLSTYKYPNSISIRQFQATKVIISISEYLTIFELAKTNIKEIFVGSRNRSLLQELNLEDNQIEKLTILNLFNLKKLYLKNNKLKFLNYKQNELKNLEYLNLNDNQINSIEQIFFINLTNLSELYLSNNKLDENIKLNYLYKLIKLDISSNKFKTFSNDLIPHSLRLEYLDLSNNQIVFVNINISSLLYLDLSGNKIKTLANLRTIYLNHLIISNNLIDSIEDIDPQLANSLLTFEISQNLIRSISFGILSRFVNLVRLELDNNFMEKIQFPELSKLESLFLNENKISTIEKKTFELLKNIQILSLSSNAIRSIEYECFSQNSKLRILFLNTNLIRVIPDFSYMNNLEQINLNNNLITFLNAYSFERVWNEKRIEYLLSGNKITYFSPHVFCSKNGLGEMGINIDGIDNINKCMLKQFDQKVEINIFYHHLDCYLQTFVDFYHLKIDSSYKKSNCSTYKFINDCHNEANLKYNCSFGLENFDKESIWILNESLIFSSEKKFQKCSIYNSSYILFKNEYYEIRTNINNTSFILKFGIYEKDLNLVEDSKYFGYLELKPFSKLLYHFESDSYIITGFNTEWVGIMASRFLLNKSMGLLKSGCEKSMFLDYDNSNMLNTNDMMNSFIMNDTRIKSAYLNLSKAIILIEMYENDRNKNYSEKLHINKMSVIHVNESAKFKELISSGVSLVDFSATWCGPCKRIEPHFKDLAKENPNVNFIHIDVDEASETMPNELSHVSGVPHFELYHNGEKISQFAGANLDRIKEGVALLKSKLIAPKEVEEKKKEEPEEEAKEKTPEEEAKDKKPEENKAEPLNEEKKTQEEKEEKTD</sequence>
<dbReference type="Pfam" id="PF13306">
    <property type="entry name" value="LRR_5"/>
    <property type="match status" value="1"/>
</dbReference>
<organism evidence="6 7">
    <name type="scientific">Brachionus calyciflorus</name>
    <dbReference type="NCBI Taxonomy" id="104777"/>
    <lineage>
        <taxon>Eukaryota</taxon>
        <taxon>Metazoa</taxon>
        <taxon>Spiralia</taxon>
        <taxon>Gnathifera</taxon>
        <taxon>Rotifera</taxon>
        <taxon>Eurotatoria</taxon>
        <taxon>Monogononta</taxon>
        <taxon>Pseudotrocha</taxon>
        <taxon>Ploima</taxon>
        <taxon>Brachionidae</taxon>
        <taxon>Brachionus</taxon>
    </lineage>
</organism>
<dbReference type="PANTHER" id="PTHR24366">
    <property type="entry name" value="IG(IMMUNOGLOBULIN) AND LRR(LEUCINE RICH REPEAT) DOMAINS"/>
    <property type="match status" value="1"/>
</dbReference>
<dbReference type="InterPro" id="IPR017937">
    <property type="entry name" value="Thioredoxin_CS"/>
</dbReference>
<dbReference type="InterPro" id="IPR013766">
    <property type="entry name" value="Thioredoxin_domain"/>
</dbReference>
<feature type="region of interest" description="Disordered" evidence="3">
    <location>
        <begin position="949"/>
        <end position="1001"/>
    </location>
</feature>
<dbReference type="Gene3D" id="3.40.30.10">
    <property type="entry name" value="Glutaredoxin"/>
    <property type="match status" value="1"/>
</dbReference>
<dbReference type="InterPro" id="IPR026906">
    <property type="entry name" value="LRR_5"/>
</dbReference>
<evidence type="ECO:0000313" key="6">
    <source>
        <dbReference type="EMBL" id="CAF0931097.1"/>
    </source>
</evidence>
<feature type="domain" description="Thioredoxin" evidence="5">
    <location>
        <begin position="810"/>
        <end position="944"/>
    </location>
</feature>
<dbReference type="PROSITE" id="PS51352">
    <property type="entry name" value="THIOREDOXIN_2"/>
    <property type="match status" value="1"/>
</dbReference>
<gene>
    <name evidence="6" type="ORF">OXX778_LOCUS12911</name>
</gene>
<feature type="chain" id="PRO_5032896975" description="Thioredoxin domain-containing protein" evidence="4">
    <location>
        <begin position="21"/>
        <end position="1001"/>
    </location>
</feature>
<name>A0A814BKQ0_9BILA</name>
<evidence type="ECO:0000259" key="5">
    <source>
        <dbReference type="PROSITE" id="PS51352"/>
    </source>
</evidence>
<dbReference type="PROSITE" id="PS00194">
    <property type="entry name" value="THIOREDOXIN_1"/>
    <property type="match status" value="1"/>
</dbReference>
<dbReference type="PROSITE" id="PS51450">
    <property type="entry name" value="LRR"/>
    <property type="match status" value="8"/>
</dbReference>
<dbReference type="InterPro" id="IPR003591">
    <property type="entry name" value="Leu-rich_rpt_typical-subtyp"/>
</dbReference>
<protein>
    <recommendedName>
        <fullName evidence="5">Thioredoxin domain-containing protein</fullName>
    </recommendedName>
</protein>
<dbReference type="InterPro" id="IPR036249">
    <property type="entry name" value="Thioredoxin-like_sf"/>
</dbReference>
<reference evidence="6" key="1">
    <citation type="submission" date="2021-02" db="EMBL/GenBank/DDBJ databases">
        <authorList>
            <person name="Nowell W R."/>
        </authorList>
    </citation>
    <scope>NUCLEOTIDE SEQUENCE</scope>
    <source>
        <strain evidence="6">Ploen Becks lab</strain>
    </source>
</reference>
<evidence type="ECO:0000256" key="4">
    <source>
        <dbReference type="SAM" id="SignalP"/>
    </source>
</evidence>
<keyword evidence="1" id="KW-0433">Leucine-rich repeat</keyword>
<keyword evidence="2" id="KW-0677">Repeat</keyword>
<evidence type="ECO:0000256" key="1">
    <source>
        <dbReference type="ARBA" id="ARBA00022614"/>
    </source>
</evidence>
<dbReference type="SUPFAM" id="SSF52058">
    <property type="entry name" value="L domain-like"/>
    <property type="match status" value="2"/>
</dbReference>
<evidence type="ECO:0000256" key="3">
    <source>
        <dbReference type="SAM" id="MobiDB-lite"/>
    </source>
</evidence>
<dbReference type="Pfam" id="PF00085">
    <property type="entry name" value="Thioredoxin"/>
    <property type="match status" value="1"/>
</dbReference>